<feature type="compositionally biased region" description="Basic and acidic residues" evidence="1">
    <location>
        <begin position="474"/>
        <end position="497"/>
    </location>
</feature>
<evidence type="ECO:0000256" key="1">
    <source>
        <dbReference type="SAM" id="MobiDB-lite"/>
    </source>
</evidence>
<organism evidence="3 4">
    <name type="scientific">Streptomyces pulveraceus</name>
    <dbReference type="NCBI Taxonomy" id="68258"/>
    <lineage>
        <taxon>Bacteria</taxon>
        <taxon>Bacillati</taxon>
        <taxon>Actinomycetota</taxon>
        <taxon>Actinomycetes</taxon>
        <taxon>Kitasatosporales</taxon>
        <taxon>Streptomycetaceae</taxon>
        <taxon>Streptomyces</taxon>
    </lineage>
</organism>
<dbReference type="Pfam" id="PF04738">
    <property type="entry name" value="Lant_dehydr_N"/>
    <property type="match status" value="1"/>
</dbReference>
<gene>
    <name evidence="3" type="ORF">ACFP1B_15475</name>
</gene>
<protein>
    <submittedName>
        <fullName evidence="3">Lantibiotic dehydratase</fullName>
    </submittedName>
</protein>
<name>A0ABW1GN69_9ACTN</name>
<evidence type="ECO:0000313" key="3">
    <source>
        <dbReference type="EMBL" id="MFC5914811.1"/>
    </source>
</evidence>
<dbReference type="Proteomes" id="UP001596200">
    <property type="component" value="Unassembled WGS sequence"/>
</dbReference>
<evidence type="ECO:0000313" key="4">
    <source>
        <dbReference type="Proteomes" id="UP001596200"/>
    </source>
</evidence>
<sequence length="865" mass="91813">MTGLPTTSPAPAPPVTVGGRYLGATALVRASGIPSSMWTAAGDSGLFGRVAEHADTVERQSARARDLAEDLSRVVPDPRLTDTERRAVLALRRRLHAGSAPTPADRGFLEALAAVPERLVREAGALCDATGPALRTRAELERAIVDERERVGALAWSLVSAGPVLREFLETASPGLADEMAARLADGASWGGKRLRKRSAYLWRVVGRAAMKTTPRGWVGQVAPVPVGGTADGAGLRLLTPGAELAALAATAVENVHAVRTRAGTRDLRTADPTAALAPAPLYLTEGGGEDGTGGTLRCYAIDPDDPRRLRQTAVRRTALLDLLLGLFAEGPRTLADLERALPVADPAVLRGFLTHLMGLGVLQLCAAPRQRRAAWSPAARVTGSGELPRPGSRPGDPGPGGWFLDSYRGLDARVPDRAAARVQRAVRTAHRLAALRRADRETGATAPPPVPGTERLDEHPRPLGGILADLLASDERPSPGPDRGRPQGWHPAHDPESGYARLLARLAAHRDAAQVDIDDDLLDALGAPPAEDVVPPWPLDCLLRPLSGPGPLAVLETASPAGIIDARFVEALQDLNGGYDNVEAYREFLAAVERRSGVRFVELLVPPVTDHAANTVRRPVITRWWTGDSNPSAYFGPGGPGGPGQRYLPLDRITLRRSGRSVIAEADGVRVVPVHHATRNPMPPYDRLVRLLLSAGHPWSGTVLGLDGLAAAFPADPAVTRTPRVTAGGDLVVSPATWRVPRARLWRREDTDFDRVRALATLRRSAGLPRFVFVRPAFGGKPVPADLEALTALNVVERTCAALPGDELVLEEMLPGPVAGPRGPVLRDALHRGEPVAAGLLLRLPFDRTADELAASAAALIHDV</sequence>
<proteinExistence type="predicted"/>
<dbReference type="RefSeq" id="WP_386420243.1">
    <property type="nucleotide sequence ID" value="NZ_JBHSPU010000015.1"/>
</dbReference>
<accession>A0ABW1GN69</accession>
<dbReference type="EMBL" id="JBHSPU010000015">
    <property type="protein sequence ID" value="MFC5914811.1"/>
    <property type="molecule type" value="Genomic_DNA"/>
</dbReference>
<reference evidence="4" key="1">
    <citation type="journal article" date="2019" name="Int. J. Syst. Evol. Microbiol.">
        <title>The Global Catalogue of Microorganisms (GCM) 10K type strain sequencing project: providing services to taxonomists for standard genome sequencing and annotation.</title>
        <authorList>
            <consortium name="The Broad Institute Genomics Platform"/>
            <consortium name="The Broad Institute Genome Sequencing Center for Infectious Disease"/>
            <person name="Wu L."/>
            <person name="Ma J."/>
        </authorList>
    </citation>
    <scope>NUCLEOTIDE SEQUENCE [LARGE SCALE GENOMIC DNA]</scope>
    <source>
        <strain evidence="4">JCM 4147</strain>
    </source>
</reference>
<dbReference type="InterPro" id="IPR006827">
    <property type="entry name" value="Lant_deHydtase_N"/>
</dbReference>
<feature type="domain" description="Lantibiotic dehydratase N-terminal" evidence="2">
    <location>
        <begin position="503"/>
        <end position="776"/>
    </location>
</feature>
<feature type="non-terminal residue" evidence="3">
    <location>
        <position position="865"/>
    </location>
</feature>
<keyword evidence="4" id="KW-1185">Reference proteome</keyword>
<comment type="caution">
    <text evidence="3">The sequence shown here is derived from an EMBL/GenBank/DDBJ whole genome shotgun (WGS) entry which is preliminary data.</text>
</comment>
<feature type="region of interest" description="Disordered" evidence="1">
    <location>
        <begin position="435"/>
        <end position="497"/>
    </location>
</feature>
<evidence type="ECO:0000259" key="2">
    <source>
        <dbReference type="Pfam" id="PF04738"/>
    </source>
</evidence>
<feature type="region of interest" description="Disordered" evidence="1">
    <location>
        <begin position="377"/>
        <end position="405"/>
    </location>
</feature>